<keyword evidence="2" id="KW-0479">Metal-binding</keyword>
<comment type="caution">
    <text evidence="6">The sequence shown here is derived from an EMBL/GenBank/DDBJ whole genome shotgun (WGS) entry which is preliminary data.</text>
</comment>
<gene>
    <name evidence="6" type="ORF">DWX41_18375</name>
</gene>
<evidence type="ECO:0000313" key="6">
    <source>
        <dbReference type="EMBL" id="RGC27234.1"/>
    </source>
</evidence>
<dbReference type="GO" id="GO:0046872">
    <property type="term" value="F:metal ion binding"/>
    <property type="evidence" value="ECO:0007669"/>
    <property type="project" value="UniProtKB-KW"/>
</dbReference>
<organism evidence="6 7">
    <name type="scientific">Hungatella hathewayi</name>
    <dbReference type="NCBI Taxonomy" id="154046"/>
    <lineage>
        <taxon>Bacteria</taxon>
        <taxon>Bacillati</taxon>
        <taxon>Bacillota</taxon>
        <taxon>Clostridia</taxon>
        <taxon>Lachnospirales</taxon>
        <taxon>Lachnospiraceae</taxon>
        <taxon>Hungatella</taxon>
    </lineage>
</organism>
<dbReference type="PANTHER" id="PTHR43498">
    <property type="entry name" value="FERREDOXIN:COB-COM HETERODISULFIDE REDUCTASE SUBUNIT A"/>
    <property type="match status" value="1"/>
</dbReference>
<dbReference type="PRINTS" id="PR00411">
    <property type="entry name" value="PNDRDTASEI"/>
</dbReference>
<evidence type="ECO:0000256" key="5">
    <source>
        <dbReference type="ARBA" id="ARBA00023014"/>
    </source>
</evidence>
<dbReference type="InterPro" id="IPR039650">
    <property type="entry name" value="HdrA-like"/>
</dbReference>
<dbReference type="EMBL" id="QVIA01000025">
    <property type="protein sequence ID" value="RGC27234.1"/>
    <property type="molecule type" value="Genomic_DNA"/>
</dbReference>
<dbReference type="Gene3D" id="3.50.50.60">
    <property type="entry name" value="FAD/NAD(P)-binding domain"/>
    <property type="match status" value="1"/>
</dbReference>
<dbReference type="GeneID" id="93332205"/>
<evidence type="ECO:0000256" key="4">
    <source>
        <dbReference type="ARBA" id="ARBA00023004"/>
    </source>
</evidence>
<keyword evidence="3" id="KW-0560">Oxidoreductase</keyword>
<dbReference type="RefSeq" id="WP_025654172.1">
    <property type="nucleotide sequence ID" value="NZ_QVIA01000025.1"/>
</dbReference>
<sequence length="451" mass="49678">MEKKYDIIVSGAGPAGFCAAVSAARMGMKVLLIEESDSILGNITAGPLEAIMTFHDGKSQVVKGIAQEFVENCISDGGCAGHVKDTAGYAETITPFAPEICKYAGYKMLREAGVKLLMQTQILECSLEDRRIVSVKVFSKSKYQRYGAAGFVDCTGDGDLAALAGCTYEFGDSEGRAQPLTSMLQLGGVDTGRLEKMVRMHPEEFCFFSKTPFMDMLDMAKEKERQNLHLWGFRSLLKEGYESGALSLKRTEMHAMTGFYPGEMILNFTRVEANPLDMEERSAAQAEAVIQAYELWKWLKESQEAFRDSWIIKTGRIGIREGRRITGYHRITKEELEAGGRDLHPAAMGAFPMDLHSPGGSSMEVYPVSHGYRIPMESLISRDLDNLMMAGRCICCTHEAQGSLRITATAMATGQAAGICAALAVKSHKNCIEVDYEEVKKELLRQGMVIE</sequence>
<dbReference type="GO" id="GO:0051539">
    <property type="term" value="F:4 iron, 4 sulfur cluster binding"/>
    <property type="evidence" value="ECO:0007669"/>
    <property type="project" value="UniProtKB-KW"/>
</dbReference>
<evidence type="ECO:0000256" key="1">
    <source>
        <dbReference type="ARBA" id="ARBA00022485"/>
    </source>
</evidence>
<evidence type="ECO:0000313" key="7">
    <source>
        <dbReference type="Proteomes" id="UP000261111"/>
    </source>
</evidence>
<protein>
    <submittedName>
        <fullName evidence="6">FAD-dependent oxidoreductase</fullName>
    </submittedName>
</protein>
<keyword evidence="5" id="KW-0411">Iron-sulfur</keyword>
<dbReference type="AlphaFoldDB" id="A0A3E2WJM0"/>
<dbReference type="PANTHER" id="PTHR43498:SF1">
    <property type="entry name" value="COB--COM HETERODISULFIDE REDUCTASE IRON-SULFUR SUBUNIT A"/>
    <property type="match status" value="1"/>
</dbReference>
<dbReference type="Proteomes" id="UP000261111">
    <property type="component" value="Unassembled WGS sequence"/>
</dbReference>
<keyword evidence="4" id="KW-0408">Iron</keyword>
<dbReference type="InterPro" id="IPR036188">
    <property type="entry name" value="FAD/NAD-bd_sf"/>
</dbReference>
<evidence type="ECO:0000256" key="2">
    <source>
        <dbReference type="ARBA" id="ARBA00022723"/>
    </source>
</evidence>
<dbReference type="SUPFAM" id="SSF51905">
    <property type="entry name" value="FAD/NAD(P)-binding domain"/>
    <property type="match status" value="1"/>
</dbReference>
<keyword evidence="1" id="KW-0004">4Fe-4S</keyword>
<dbReference type="Pfam" id="PF12831">
    <property type="entry name" value="FAD_oxidored"/>
    <property type="match status" value="1"/>
</dbReference>
<accession>A0A3E2WJM0</accession>
<reference evidence="6 7" key="1">
    <citation type="submission" date="2018-08" db="EMBL/GenBank/DDBJ databases">
        <title>A genome reference for cultivated species of the human gut microbiota.</title>
        <authorList>
            <person name="Zou Y."/>
            <person name="Xue W."/>
            <person name="Luo G."/>
        </authorList>
    </citation>
    <scope>NUCLEOTIDE SEQUENCE [LARGE SCALE GENOMIC DNA]</scope>
    <source>
        <strain evidence="6 7">AF19-21</strain>
    </source>
</reference>
<dbReference type="GO" id="GO:0016491">
    <property type="term" value="F:oxidoreductase activity"/>
    <property type="evidence" value="ECO:0007669"/>
    <property type="project" value="UniProtKB-KW"/>
</dbReference>
<name>A0A3E2WJM0_9FIRM</name>
<proteinExistence type="predicted"/>
<evidence type="ECO:0000256" key="3">
    <source>
        <dbReference type="ARBA" id="ARBA00023002"/>
    </source>
</evidence>